<evidence type="ECO:0000313" key="1">
    <source>
        <dbReference type="EMBL" id="KAH7062554.1"/>
    </source>
</evidence>
<reference evidence="1 2" key="1">
    <citation type="journal article" date="2021" name="Nat. Commun.">
        <title>Genetic determinants of endophytism in the Arabidopsis root mycobiome.</title>
        <authorList>
            <person name="Mesny F."/>
            <person name="Miyauchi S."/>
            <person name="Thiergart T."/>
            <person name="Pickel B."/>
            <person name="Atanasova L."/>
            <person name="Karlsson M."/>
            <person name="Huettel B."/>
            <person name="Barry K.W."/>
            <person name="Haridas S."/>
            <person name="Chen C."/>
            <person name="Bauer D."/>
            <person name="Andreopoulos W."/>
            <person name="Pangilinan J."/>
            <person name="LaButti K."/>
            <person name="Riley R."/>
            <person name="Lipzen A."/>
            <person name="Clum A."/>
            <person name="Drula E."/>
            <person name="Henrissat B."/>
            <person name="Kohler A."/>
            <person name="Grigoriev I.V."/>
            <person name="Martin F.M."/>
            <person name="Hacquard S."/>
        </authorList>
    </citation>
    <scope>NUCLEOTIDE SEQUENCE [LARGE SCALE GENOMIC DNA]</scope>
    <source>
        <strain evidence="1 2">MPI-SDFR-AT-0080</strain>
    </source>
</reference>
<name>A0ABQ8GTW2_9PEZI</name>
<keyword evidence="2" id="KW-1185">Reference proteome</keyword>
<comment type="caution">
    <text evidence="1">The sequence shown here is derived from an EMBL/GenBank/DDBJ whole genome shotgun (WGS) entry which is preliminary data.</text>
</comment>
<sequence>MLFWLRTSPSPPTPEIWRWTDELDRRKRLAGTLNDVASAGNLRRKRPEWRSVGGEQTQAGHKRNFFTSRERYRQSGKGVRGRWSGKWGVLGGRGSVCAPSMTCCLSACVRVAGGRGEMGRVFQASIREPMGAPNVKSKGPADDAASLLAPVWGVWTGRRSWRWPEPTRAMRHHVGWARAIDGGGLLTRWCRIACCGHGRPSSTWEGEQCLRRGSA</sequence>
<evidence type="ECO:0000313" key="2">
    <source>
        <dbReference type="Proteomes" id="UP000774617"/>
    </source>
</evidence>
<dbReference type="Proteomes" id="UP000774617">
    <property type="component" value="Unassembled WGS sequence"/>
</dbReference>
<proteinExistence type="predicted"/>
<accession>A0ABQ8GTW2</accession>
<protein>
    <submittedName>
        <fullName evidence="1">Uncharacterized protein</fullName>
    </submittedName>
</protein>
<dbReference type="EMBL" id="JAGTJR010000003">
    <property type="protein sequence ID" value="KAH7062554.1"/>
    <property type="molecule type" value="Genomic_DNA"/>
</dbReference>
<organism evidence="1 2">
    <name type="scientific">Macrophomina phaseolina</name>
    <dbReference type="NCBI Taxonomy" id="35725"/>
    <lineage>
        <taxon>Eukaryota</taxon>
        <taxon>Fungi</taxon>
        <taxon>Dikarya</taxon>
        <taxon>Ascomycota</taxon>
        <taxon>Pezizomycotina</taxon>
        <taxon>Dothideomycetes</taxon>
        <taxon>Dothideomycetes incertae sedis</taxon>
        <taxon>Botryosphaeriales</taxon>
        <taxon>Botryosphaeriaceae</taxon>
        <taxon>Macrophomina</taxon>
    </lineage>
</organism>
<gene>
    <name evidence="1" type="ORF">B0J12DRAFT_645776</name>
</gene>